<evidence type="ECO:0000256" key="6">
    <source>
        <dbReference type="PROSITE-ProRule" id="PRU01240"/>
    </source>
</evidence>
<dbReference type="GO" id="GO:0006508">
    <property type="term" value="P:proteolysis"/>
    <property type="evidence" value="ECO:0007669"/>
    <property type="project" value="UniProtKB-KW"/>
</dbReference>
<protein>
    <submittedName>
        <fullName evidence="8">S8 family serine peptidase</fullName>
    </submittedName>
</protein>
<gene>
    <name evidence="8" type="ORF">Q3982_02155</name>
</gene>
<dbReference type="InterPro" id="IPR022398">
    <property type="entry name" value="Peptidase_S8_His-AS"/>
</dbReference>
<dbReference type="Gene3D" id="3.40.50.12090">
    <property type="match status" value="1"/>
</dbReference>
<dbReference type="SUPFAM" id="SSF52743">
    <property type="entry name" value="Subtilisin-like"/>
    <property type="match status" value="1"/>
</dbReference>
<dbReference type="InterPro" id="IPR038765">
    <property type="entry name" value="Papain-like_cys_pep_sf"/>
</dbReference>
<dbReference type="InterPro" id="IPR054399">
    <property type="entry name" value="Fervidolysin-like_N_prodom"/>
</dbReference>
<evidence type="ECO:0000256" key="1">
    <source>
        <dbReference type="ARBA" id="ARBA00004196"/>
    </source>
</evidence>
<comment type="similarity">
    <text evidence="2 6">Belongs to the peptidase S8 family.</text>
</comment>
<dbReference type="SMART" id="SM00460">
    <property type="entry name" value="TGc"/>
    <property type="match status" value="1"/>
</dbReference>
<accession>A0AA43RHT5</accession>
<dbReference type="Pfam" id="PF00082">
    <property type="entry name" value="Peptidase_S8"/>
    <property type="match status" value="1"/>
</dbReference>
<keyword evidence="4 6" id="KW-0378">Hydrolase</keyword>
<dbReference type="AlphaFoldDB" id="A0AA43RHT5"/>
<sequence length="1148" mass="123079">MNVQFNLYNVRMVKSSKKSLISFTLCVSLIFGLLPVFPHEASAREAEIATVQAEISDAEHAEGSVIVKFKSDVDSQAAKTTLEQTSSVKSATESEPDKITSDTAVVEVKDDASVAEAIVDLRTNSNVEYAEPDYVVSLDGDVTEDAQVSESLAGETDEDDTVSLASTSVDDPDVGQQWYINDENSRVTSAWDLQKCDNNVTVAVLDSGYVAQTDLSTNVVGSINFTSSDETDSTDTLGHGTAVAGVLSAQTNNGFGIAGVSYNANLLIVRVFTEKENRVSVIVQGLQWIVENKEKYNVSIVNMSLATTSKSQLLADTVEDAYAAGILCVCASGNKKTDDTYDVEYPAALDDTLAVGNITESHKRNSSSKYGDALDVVAPGTNIHSLSMNGDKYRSTSNGTSCATPFTSAAAALCKAANPNATVDQLKNYLTSTAVDLGDAGKDAEYGNGQVDVYAAVKAARADVKEEYSIFSPADDSALEKLKARYFNALLNKETSVDVSDLGVAAEDIQYTYSSGTTMTGVNALTALTRSHPLFSTLCVGWNSLSFYESGGTISKIKINNYSVNWTTSLIDSFMTKYNEFLEGAPVDGTDVQKAGYVHDWICSHTTYSMTTSYLPDFAIGCIANGKALCAGYSYAYQFLCQQLGLECKYVSGTTTKEQHAWNKVNVQGQWFLVDCTWDGAFTSYGSQNFNHNYFLVNDTEFAKAGDGGHAGDTDVVGNEPVNENFYFANKFWEGVTGTIDNDTWSTDAKLTGTVYLTYIANGGAFSDGTEEVKAAAEYNAVPTETTAVPTLEDYEFKGWFTDEQCTQAFDWSQVLLEDQTLYAGWSKKRKVAPVRLWGADCYGTNLATLKKDIEENGRPNGVIVCCTGHYIDSLSAAALSGLLDYPIMLVNGTSDEMNSTAQQSIDLLSNNGTEKLEVIILGGKFAISEGIATQLADYDSDSNPERIFGDDGYDTNQAVYEWGKTRGDDWNTEEVLVATGNSYHDALGAGSYAAANKSFILLANPNSSNDALIDSASNHKKAVILGGTAAISTELENSLASAGLATSRFAGSDAYATNIKFVTEFALKNGMLLDGAGISTGRDYYDALGSSHLLAKSKGVMFLVALEESYNQPVYDIISAAGGFSNAKLFGGTAVVSAETESKLNNL</sequence>
<evidence type="ECO:0000256" key="2">
    <source>
        <dbReference type="ARBA" id="ARBA00011073"/>
    </source>
</evidence>
<dbReference type="EMBL" id="JAUMVS010000019">
    <property type="protein sequence ID" value="MDO4841463.1"/>
    <property type="molecule type" value="Genomic_DNA"/>
</dbReference>
<dbReference type="PRINTS" id="PR00723">
    <property type="entry name" value="SUBTILISIN"/>
</dbReference>
<dbReference type="Gene3D" id="2.60.40.4270">
    <property type="entry name" value="Listeria-Bacteroides repeat domain"/>
    <property type="match status" value="1"/>
</dbReference>
<dbReference type="InterPro" id="IPR042229">
    <property type="entry name" value="Listeria/Bacterioides_rpt_sf"/>
</dbReference>
<dbReference type="PROSITE" id="PS51892">
    <property type="entry name" value="SUBTILASE"/>
    <property type="match status" value="1"/>
</dbReference>
<dbReference type="Pfam" id="PF22148">
    <property type="entry name" value="Fervidolysin_NPro-like"/>
    <property type="match status" value="1"/>
</dbReference>
<dbReference type="InterPro" id="IPR007253">
    <property type="entry name" value="Cell_wall-bd_2"/>
</dbReference>
<proteinExistence type="inferred from homology"/>
<evidence type="ECO:0000313" key="9">
    <source>
        <dbReference type="Proteomes" id="UP001168575"/>
    </source>
</evidence>
<dbReference type="PROSITE" id="PS00137">
    <property type="entry name" value="SUBTILASE_HIS"/>
    <property type="match status" value="1"/>
</dbReference>
<keyword evidence="9" id="KW-1185">Reference proteome</keyword>
<feature type="active site" description="Charge relay system" evidence="6">
    <location>
        <position position="401"/>
    </location>
</feature>
<feature type="active site" description="Charge relay system" evidence="6">
    <location>
        <position position="239"/>
    </location>
</feature>
<dbReference type="Gene3D" id="3.10.620.30">
    <property type="match status" value="1"/>
</dbReference>
<dbReference type="InterPro" id="IPR050131">
    <property type="entry name" value="Peptidase_S8_subtilisin-like"/>
</dbReference>
<dbReference type="PANTHER" id="PTHR43806">
    <property type="entry name" value="PEPTIDASE S8"/>
    <property type="match status" value="1"/>
</dbReference>
<dbReference type="SUPFAM" id="SSF54001">
    <property type="entry name" value="Cysteine proteinases"/>
    <property type="match status" value="1"/>
</dbReference>
<evidence type="ECO:0000256" key="4">
    <source>
        <dbReference type="ARBA" id="ARBA00022801"/>
    </source>
</evidence>
<feature type="domain" description="Transglutaminase-like" evidence="7">
    <location>
        <begin position="622"/>
        <end position="678"/>
    </location>
</feature>
<dbReference type="PANTHER" id="PTHR43806:SF11">
    <property type="entry name" value="CEREVISIN-RELATED"/>
    <property type="match status" value="1"/>
</dbReference>
<dbReference type="Proteomes" id="UP001168575">
    <property type="component" value="Unassembled WGS sequence"/>
</dbReference>
<dbReference type="InterPro" id="IPR002931">
    <property type="entry name" value="Transglutaminase-like"/>
</dbReference>
<dbReference type="InterPro" id="IPR015500">
    <property type="entry name" value="Peptidase_S8_subtilisin-rel"/>
</dbReference>
<organism evidence="8 9">
    <name type="scientific">Phoenicibacter congonensis</name>
    <dbReference type="NCBI Taxonomy" id="1944646"/>
    <lineage>
        <taxon>Bacteria</taxon>
        <taxon>Bacillati</taxon>
        <taxon>Actinomycetota</taxon>
        <taxon>Coriobacteriia</taxon>
        <taxon>Eggerthellales</taxon>
        <taxon>Eggerthellaceae</taxon>
        <taxon>Phoenicibacter</taxon>
    </lineage>
</organism>
<comment type="subcellular location">
    <subcellularLocation>
        <location evidence="1">Cell envelope</location>
    </subcellularLocation>
</comment>
<dbReference type="GO" id="GO:0030313">
    <property type="term" value="C:cell envelope"/>
    <property type="evidence" value="ECO:0007669"/>
    <property type="project" value="UniProtKB-SubCell"/>
</dbReference>
<dbReference type="Pfam" id="PF01841">
    <property type="entry name" value="Transglut_core"/>
    <property type="match status" value="1"/>
</dbReference>
<keyword evidence="5 6" id="KW-0720">Serine protease</keyword>
<dbReference type="Pfam" id="PF09479">
    <property type="entry name" value="Flg_new"/>
    <property type="match status" value="1"/>
</dbReference>
<dbReference type="Pfam" id="PF04122">
    <property type="entry name" value="CW_binding_2"/>
    <property type="match status" value="3"/>
</dbReference>
<keyword evidence="3 6" id="KW-0645">Protease</keyword>
<evidence type="ECO:0000313" key="8">
    <source>
        <dbReference type="EMBL" id="MDO4841463.1"/>
    </source>
</evidence>
<dbReference type="GO" id="GO:0004252">
    <property type="term" value="F:serine-type endopeptidase activity"/>
    <property type="evidence" value="ECO:0007669"/>
    <property type="project" value="UniProtKB-UniRule"/>
</dbReference>
<dbReference type="InterPro" id="IPR000209">
    <property type="entry name" value="Peptidase_S8/S53_dom"/>
</dbReference>
<comment type="caution">
    <text evidence="8">The sequence shown here is derived from an EMBL/GenBank/DDBJ whole genome shotgun (WGS) entry which is preliminary data.</text>
</comment>
<feature type="active site" description="Charge relay system" evidence="6">
    <location>
        <position position="206"/>
    </location>
</feature>
<evidence type="ECO:0000259" key="7">
    <source>
        <dbReference type="SMART" id="SM00460"/>
    </source>
</evidence>
<dbReference type="PROSITE" id="PS00138">
    <property type="entry name" value="SUBTILASE_SER"/>
    <property type="match status" value="1"/>
</dbReference>
<name>A0AA43RHT5_9ACTN</name>
<evidence type="ECO:0000256" key="3">
    <source>
        <dbReference type="ARBA" id="ARBA00022670"/>
    </source>
</evidence>
<reference evidence="8" key="1">
    <citation type="submission" date="2023-07" db="EMBL/GenBank/DDBJ databases">
        <title>Between Cages and Wild: Unraveling the Impact of Captivity on Animal Microbiomes and Antimicrobial Resistance.</title>
        <authorList>
            <person name="Schmartz G.P."/>
            <person name="Rehner J."/>
            <person name="Schuff M.J."/>
            <person name="Becker S.L."/>
            <person name="Kravczyk M."/>
            <person name="Gurevich A."/>
            <person name="Francke R."/>
            <person name="Mueller R."/>
            <person name="Keller V."/>
            <person name="Keller A."/>
        </authorList>
    </citation>
    <scope>NUCLEOTIDE SEQUENCE</scope>
    <source>
        <strain evidence="8">S12M_St_49</strain>
    </source>
</reference>
<dbReference type="InterPro" id="IPR036852">
    <property type="entry name" value="Peptidase_S8/S53_dom_sf"/>
</dbReference>
<dbReference type="InterPro" id="IPR023828">
    <property type="entry name" value="Peptidase_S8_Ser-AS"/>
</dbReference>
<dbReference type="Gene3D" id="3.40.50.200">
    <property type="entry name" value="Peptidase S8/S53 domain"/>
    <property type="match status" value="1"/>
</dbReference>
<dbReference type="InterPro" id="IPR013378">
    <property type="entry name" value="InlB-like_B-rpt"/>
</dbReference>
<evidence type="ECO:0000256" key="5">
    <source>
        <dbReference type="ARBA" id="ARBA00022825"/>
    </source>
</evidence>